<dbReference type="EMBL" id="VTDN01000001">
    <property type="protein sequence ID" value="MEB5475451.1"/>
    <property type="molecule type" value="Genomic_DNA"/>
</dbReference>
<evidence type="ECO:0000256" key="2">
    <source>
        <dbReference type="ARBA" id="ARBA00006763"/>
    </source>
</evidence>
<dbReference type="InterPro" id="IPR005269">
    <property type="entry name" value="LOG"/>
</dbReference>
<comment type="caution">
    <text evidence="4">The sequence shown here is derived from an EMBL/GenBank/DDBJ whole genome shotgun (WGS) entry which is preliminary data.</text>
</comment>
<dbReference type="Gene3D" id="3.40.50.450">
    <property type="match status" value="1"/>
</dbReference>
<evidence type="ECO:0000256" key="1">
    <source>
        <dbReference type="ARBA" id="ARBA00000274"/>
    </source>
</evidence>
<dbReference type="Proteomes" id="UP001339883">
    <property type="component" value="Unassembled WGS sequence"/>
</dbReference>
<comment type="catalytic activity">
    <reaction evidence="1">
        <text>AMP + H2O = D-ribose 5-phosphate + adenine</text>
        <dbReference type="Rhea" id="RHEA:20129"/>
        <dbReference type="ChEBI" id="CHEBI:15377"/>
        <dbReference type="ChEBI" id="CHEBI:16708"/>
        <dbReference type="ChEBI" id="CHEBI:78346"/>
        <dbReference type="ChEBI" id="CHEBI:456215"/>
        <dbReference type="EC" id="3.2.2.4"/>
    </reaction>
</comment>
<dbReference type="PANTHER" id="PTHR31223:SF70">
    <property type="entry name" value="LOG FAMILY PROTEIN YJL055W"/>
    <property type="match status" value="1"/>
</dbReference>
<evidence type="ECO:0000256" key="3">
    <source>
        <dbReference type="RuleBase" id="RU363015"/>
    </source>
</evidence>
<keyword evidence="3" id="KW-0378">Hydrolase</keyword>
<sequence>MNTVAIFCGSKAGNNPIFVEHAQKVGQYLAEQGKTVIYGGGRTGLMGVIADSTLQAGGKVIGVIPTTLVDRELAHPQLTELHIVSTMHERKAKMAELADGFIALPGGAGTLEEIFEQWTWAQLGIHLKPCAFLNINDFYTPLLDMISKTVDTGFTQARFADHLFHSESIEEILEKFENYQAPEPKWGVQ</sequence>
<dbReference type="PANTHER" id="PTHR31223">
    <property type="entry name" value="LOG FAMILY PROTEIN YJL055W"/>
    <property type="match status" value="1"/>
</dbReference>
<dbReference type="InterPro" id="IPR031100">
    <property type="entry name" value="LOG_fam"/>
</dbReference>
<dbReference type="Pfam" id="PF03641">
    <property type="entry name" value="Lysine_decarbox"/>
    <property type="match status" value="1"/>
</dbReference>
<keyword evidence="5" id="KW-1185">Reference proteome</keyword>
<evidence type="ECO:0000313" key="5">
    <source>
        <dbReference type="Proteomes" id="UP001339883"/>
    </source>
</evidence>
<reference evidence="4 5" key="1">
    <citation type="submission" date="2019-08" db="EMBL/GenBank/DDBJ databases">
        <title>Five species of Acinetobacter isolated from floral nectar and animal pollinators.</title>
        <authorList>
            <person name="Hendry T.A."/>
        </authorList>
    </citation>
    <scope>NUCLEOTIDE SEQUENCE [LARGE SCALE GENOMIC DNA]</scope>
    <source>
        <strain evidence="4 5">MD18.27</strain>
    </source>
</reference>
<dbReference type="NCBIfam" id="TIGR00730">
    <property type="entry name" value="Rossman fold protein, TIGR00730 family"/>
    <property type="match status" value="1"/>
</dbReference>
<evidence type="ECO:0000313" key="4">
    <source>
        <dbReference type="EMBL" id="MEB5475451.1"/>
    </source>
</evidence>
<name>A0ABU6DNL5_9GAMM</name>
<protein>
    <recommendedName>
        <fullName evidence="3">Cytokinin riboside 5'-monophosphate phosphoribohydrolase</fullName>
        <ecNumber evidence="3">3.2.2.n1</ecNumber>
    </recommendedName>
</protein>
<keyword evidence="3" id="KW-0203">Cytokinin biosynthesis</keyword>
<organism evidence="4 5">
    <name type="scientific">Acinetobacter pollinis</name>
    <dbReference type="NCBI Taxonomy" id="2605270"/>
    <lineage>
        <taxon>Bacteria</taxon>
        <taxon>Pseudomonadati</taxon>
        <taxon>Pseudomonadota</taxon>
        <taxon>Gammaproteobacteria</taxon>
        <taxon>Moraxellales</taxon>
        <taxon>Moraxellaceae</taxon>
        <taxon>Acinetobacter</taxon>
    </lineage>
</organism>
<comment type="similarity">
    <text evidence="2 3">Belongs to the LOG family.</text>
</comment>
<gene>
    <name evidence="4" type="ORF">I2F25_00040</name>
</gene>
<dbReference type="EC" id="3.2.2.n1" evidence="3"/>
<dbReference type="SUPFAM" id="SSF102405">
    <property type="entry name" value="MCP/YpsA-like"/>
    <property type="match status" value="1"/>
</dbReference>
<dbReference type="RefSeq" id="WP_195772109.1">
    <property type="nucleotide sequence ID" value="NZ_VTDN01000001.1"/>
</dbReference>
<proteinExistence type="inferred from homology"/>
<accession>A0ABU6DNL5</accession>